<evidence type="ECO:0000313" key="4">
    <source>
        <dbReference type="Proteomes" id="UP001497623"/>
    </source>
</evidence>
<dbReference type="InterPro" id="IPR036179">
    <property type="entry name" value="Ig-like_dom_sf"/>
</dbReference>
<gene>
    <name evidence="3" type="ORF">MNOR_LOCUS31767</name>
</gene>
<dbReference type="Pfam" id="PF07686">
    <property type="entry name" value="V-set"/>
    <property type="match status" value="1"/>
</dbReference>
<dbReference type="Pfam" id="PF13927">
    <property type="entry name" value="Ig_3"/>
    <property type="match status" value="1"/>
</dbReference>
<proteinExistence type="predicted"/>
<organism evidence="3 4">
    <name type="scientific">Meganyctiphanes norvegica</name>
    <name type="common">Northern krill</name>
    <name type="synonym">Thysanopoda norvegica</name>
    <dbReference type="NCBI Taxonomy" id="48144"/>
    <lineage>
        <taxon>Eukaryota</taxon>
        <taxon>Metazoa</taxon>
        <taxon>Ecdysozoa</taxon>
        <taxon>Arthropoda</taxon>
        <taxon>Crustacea</taxon>
        <taxon>Multicrustacea</taxon>
        <taxon>Malacostraca</taxon>
        <taxon>Eumalacostraca</taxon>
        <taxon>Eucarida</taxon>
        <taxon>Euphausiacea</taxon>
        <taxon>Euphausiidae</taxon>
        <taxon>Meganyctiphanes</taxon>
    </lineage>
</organism>
<feature type="compositionally biased region" description="Low complexity" evidence="1">
    <location>
        <begin position="93"/>
        <end position="111"/>
    </location>
</feature>
<dbReference type="InterPro" id="IPR013106">
    <property type="entry name" value="Ig_V-set"/>
</dbReference>
<dbReference type="PROSITE" id="PS50835">
    <property type="entry name" value="IG_LIKE"/>
    <property type="match status" value="2"/>
</dbReference>
<reference evidence="3 4" key="1">
    <citation type="submission" date="2024-05" db="EMBL/GenBank/DDBJ databases">
        <authorList>
            <person name="Wallberg A."/>
        </authorList>
    </citation>
    <scope>NUCLEOTIDE SEQUENCE [LARGE SCALE GENOMIC DNA]</scope>
</reference>
<evidence type="ECO:0000259" key="2">
    <source>
        <dbReference type="PROSITE" id="PS50835"/>
    </source>
</evidence>
<dbReference type="SUPFAM" id="SSF48726">
    <property type="entry name" value="Immunoglobulin"/>
    <property type="match status" value="2"/>
</dbReference>
<name>A0AAV2S332_MEGNR</name>
<dbReference type="InterPro" id="IPR037448">
    <property type="entry name" value="Zig-8"/>
</dbReference>
<evidence type="ECO:0000313" key="3">
    <source>
        <dbReference type="EMBL" id="CAL4156791.1"/>
    </source>
</evidence>
<feature type="region of interest" description="Disordered" evidence="1">
    <location>
        <begin position="93"/>
        <end position="129"/>
    </location>
</feature>
<dbReference type="InterPro" id="IPR003599">
    <property type="entry name" value="Ig_sub"/>
</dbReference>
<dbReference type="InterPro" id="IPR013783">
    <property type="entry name" value="Ig-like_fold"/>
</dbReference>
<evidence type="ECO:0000256" key="1">
    <source>
        <dbReference type="SAM" id="MobiDB-lite"/>
    </source>
</evidence>
<dbReference type="InterPro" id="IPR007110">
    <property type="entry name" value="Ig-like_dom"/>
</dbReference>
<accession>A0AAV2S332</accession>
<dbReference type="Gene3D" id="2.60.40.10">
    <property type="entry name" value="Immunoglobulins"/>
    <property type="match status" value="2"/>
</dbReference>
<dbReference type="PANTHER" id="PTHR23279:SF41">
    <property type="entry name" value="DEFECTIVE PROBOSCIS EXTENSION RESPONSE 4-RELATED"/>
    <property type="match status" value="1"/>
</dbReference>
<dbReference type="EMBL" id="CAXKWB010041683">
    <property type="protein sequence ID" value="CAL4156791.1"/>
    <property type="molecule type" value="Genomic_DNA"/>
</dbReference>
<dbReference type="InterPro" id="IPR003598">
    <property type="entry name" value="Ig_sub2"/>
</dbReference>
<dbReference type="AlphaFoldDB" id="A0AAV2S332"/>
<dbReference type="GO" id="GO:0050808">
    <property type="term" value="P:synapse organization"/>
    <property type="evidence" value="ECO:0007669"/>
    <property type="project" value="TreeGrafter"/>
</dbReference>
<sequence length="463" mass="52333">MFVKGNKLYIETNMSTIHFYGKLQKRTMNNIQNYHLEEKRKISNKMINKSYKFGVGFLHHCFFFTAFCQYLLPTQGSPAAISIALTSPSPTSLSSPSPSNLELASELPSSPMSTTSDEEVPSLGPTLSEVRGEEPPCVYCPHFLDTPNMVNTSRGADAKLTCGVNHLGDRKVSWIRKSDLHVLTTGDLTYTTDSRFQASHLDGSPYWMLLISKVKTQDAGIYECQVSTLPKIFSRFSLNVRVPEAHILGSRDMYMRAGSNINITCEVTGAVAKMPVIWYHHRSTTDRTPNEAVNIGSRGGVQVITDHKRGSSWLLVTRVTSHDAGNYTCAPKYATPASVVVHVVEEEEPAAMQHDLPSPSAAAGTVPDLIFVCFTLVLLQMYWIQAPTSHTIWKRNSNHLNQGERVSKFVHMCCLRCYKITRVYKQYFIVIVKHVLYLFYKESIQSMYKNMNIFTYLYRQFFK</sequence>
<dbReference type="Proteomes" id="UP001497623">
    <property type="component" value="Unassembled WGS sequence"/>
</dbReference>
<comment type="caution">
    <text evidence="3">The sequence shown here is derived from an EMBL/GenBank/DDBJ whole genome shotgun (WGS) entry which is preliminary data.</text>
</comment>
<feature type="non-terminal residue" evidence="3">
    <location>
        <position position="463"/>
    </location>
</feature>
<keyword evidence="4" id="KW-1185">Reference proteome</keyword>
<dbReference type="SMART" id="SM00408">
    <property type="entry name" value="IGc2"/>
    <property type="match status" value="2"/>
</dbReference>
<feature type="domain" description="Ig-like" evidence="2">
    <location>
        <begin position="243"/>
        <end position="340"/>
    </location>
</feature>
<dbReference type="GO" id="GO:0032589">
    <property type="term" value="C:neuron projection membrane"/>
    <property type="evidence" value="ECO:0007669"/>
    <property type="project" value="TreeGrafter"/>
</dbReference>
<protein>
    <recommendedName>
        <fullName evidence="2">Ig-like domain-containing protein</fullName>
    </recommendedName>
</protein>
<feature type="domain" description="Ig-like" evidence="2">
    <location>
        <begin position="141"/>
        <end position="234"/>
    </location>
</feature>
<dbReference type="SMART" id="SM00409">
    <property type="entry name" value="IG"/>
    <property type="match status" value="2"/>
</dbReference>
<dbReference type="PANTHER" id="PTHR23279">
    <property type="entry name" value="DEFECTIVE PROBOSCIS EXTENSION RESPONSE DPR -RELATED"/>
    <property type="match status" value="1"/>
</dbReference>